<reference evidence="1" key="1">
    <citation type="submission" date="2014-09" db="EMBL/GenBank/DDBJ databases">
        <authorList>
            <person name="Magalhaes I.L.F."/>
            <person name="Oliveira U."/>
            <person name="Santos F.R."/>
            <person name="Vidigal T.H.D.A."/>
            <person name="Brescovit A.D."/>
            <person name="Santos A.J."/>
        </authorList>
    </citation>
    <scope>NUCLEOTIDE SEQUENCE</scope>
    <source>
        <tissue evidence="1">Shoot tissue taken approximately 20 cm above the soil surface</tissue>
    </source>
</reference>
<name>A0A0A9AYQ4_ARUDO</name>
<accession>A0A0A9AYQ4</accession>
<proteinExistence type="predicted"/>
<dbReference type="EMBL" id="GBRH01242887">
    <property type="protein sequence ID" value="JAD55008.1"/>
    <property type="molecule type" value="Transcribed_RNA"/>
</dbReference>
<reference evidence="1" key="2">
    <citation type="journal article" date="2015" name="Data Brief">
        <title>Shoot transcriptome of the giant reed, Arundo donax.</title>
        <authorList>
            <person name="Barrero R.A."/>
            <person name="Guerrero F.D."/>
            <person name="Moolhuijzen P."/>
            <person name="Goolsby J.A."/>
            <person name="Tidwell J."/>
            <person name="Bellgard S.E."/>
            <person name="Bellgard M.I."/>
        </authorList>
    </citation>
    <scope>NUCLEOTIDE SEQUENCE</scope>
    <source>
        <tissue evidence="1">Shoot tissue taken approximately 20 cm above the soil surface</tissue>
    </source>
</reference>
<organism evidence="1">
    <name type="scientific">Arundo donax</name>
    <name type="common">Giant reed</name>
    <name type="synonym">Donax arundinaceus</name>
    <dbReference type="NCBI Taxonomy" id="35708"/>
    <lineage>
        <taxon>Eukaryota</taxon>
        <taxon>Viridiplantae</taxon>
        <taxon>Streptophyta</taxon>
        <taxon>Embryophyta</taxon>
        <taxon>Tracheophyta</taxon>
        <taxon>Spermatophyta</taxon>
        <taxon>Magnoliopsida</taxon>
        <taxon>Liliopsida</taxon>
        <taxon>Poales</taxon>
        <taxon>Poaceae</taxon>
        <taxon>PACMAD clade</taxon>
        <taxon>Arundinoideae</taxon>
        <taxon>Arundineae</taxon>
        <taxon>Arundo</taxon>
    </lineage>
</organism>
<evidence type="ECO:0000313" key="1">
    <source>
        <dbReference type="EMBL" id="JAD55008.1"/>
    </source>
</evidence>
<protein>
    <submittedName>
        <fullName evidence="1">Uncharacterized protein</fullName>
    </submittedName>
</protein>
<dbReference type="AlphaFoldDB" id="A0A0A9AYQ4"/>
<sequence length="31" mass="3646">MTLAQILYHYGECSIRYAFLHMTIGEWHSAC</sequence>